<reference evidence="10" key="2">
    <citation type="submission" date="2025-09" db="UniProtKB">
        <authorList>
            <consortium name="Ensembl"/>
        </authorList>
    </citation>
    <scope>IDENTIFICATION</scope>
</reference>
<reference evidence="10" key="1">
    <citation type="submission" date="2025-08" db="UniProtKB">
        <authorList>
            <consortium name="Ensembl"/>
        </authorList>
    </citation>
    <scope>IDENTIFICATION</scope>
</reference>
<accession>A0A8C5X694</accession>
<evidence type="ECO:0000259" key="9">
    <source>
        <dbReference type="PROSITE" id="PS51465"/>
    </source>
</evidence>
<dbReference type="PROSITE" id="PS00282">
    <property type="entry name" value="KAZAL_1"/>
    <property type="match status" value="1"/>
</dbReference>
<dbReference type="InterPro" id="IPR051597">
    <property type="entry name" value="Bifunctional_prot_inhibitor"/>
</dbReference>
<name>A0A8C5X694_9PASS</name>
<dbReference type="SMART" id="SM00280">
    <property type="entry name" value="KAZAL"/>
    <property type="match status" value="1"/>
</dbReference>
<evidence type="ECO:0000313" key="10">
    <source>
        <dbReference type="Ensembl" id="ENSMCSP00000013663.1"/>
    </source>
</evidence>
<dbReference type="SUPFAM" id="SSF100895">
    <property type="entry name" value="Kazal-type serine protease inhibitors"/>
    <property type="match status" value="1"/>
</dbReference>
<organism evidence="10 11">
    <name type="scientific">Malurus cyaneus samueli</name>
    <dbReference type="NCBI Taxonomy" id="2593467"/>
    <lineage>
        <taxon>Eukaryota</taxon>
        <taxon>Metazoa</taxon>
        <taxon>Chordata</taxon>
        <taxon>Craniata</taxon>
        <taxon>Vertebrata</taxon>
        <taxon>Euteleostomi</taxon>
        <taxon>Archelosauria</taxon>
        <taxon>Archosauria</taxon>
        <taxon>Dinosauria</taxon>
        <taxon>Saurischia</taxon>
        <taxon>Theropoda</taxon>
        <taxon>Coelurosauria</taxon>
        <taxon>Aves</taxon>
        <taxon>Neognathae</taxon>
        <taxon>Neoaves</taxon>
        <taxon>Telluraves</taxon>
        <taxon>Australaves</taxon>
        <taxon>Passeriformes</taxon>
        <taxon>Meliphagoidea</taxon>
        <taxon>Maluridae</taxon>
        <taxon>Malurus</taxon>
    </lineage>
</organism>
<evidence type="ECO:0000256" key="6">
    <source>
        <dbReference type="ARBA" id="ARBA00022900"/>
    </source>
</evidence>
<dbReference type="Gene3D" id="3.30.60.30">
    <property type="match status" value="1"/>
</dbReference>
<evidence type="ECO:0000256" key="2">
    <source>
        <dbReference type="ARBA" id="ARBA00019248"/>
    </source>
</evidence>
<dbReference type="GO" id="GO:0004867">
    <property type="term" value="F:serine-type endopeptidase inhibitor activity"/>
    <property type="evidence" value="ECO:0007669"/>
    <property type="project" value="UniProtKB-KW"/>
</dbReference>
<dbReference type="PANTHER" id="PTHR47729:SF1">
    <property type="entry name" value="OVOMUCOID-LIKE-RELATED"/>
    <property type="match status" value="1"/>
</dbReference>
<dbReference type="InterPro" id="IPR036058">
    <property type="entry name" value="Kazal_dom_sf"/>
</dbReference>
<evidence type="ECO:0000313" key="11">
    <source>
        <dbReference type="Proteomes" id="UP000694560"/>
    </source>
</evidence>
<dbReference type="GO" id="GO:0005576">
    <property type="term" value="C:extracellular region"/>
    <property type="evidence" value="ECO:0007669"/>
    <property type="project" value="UniProtKB-SubCell"/>
</dbReference>
<dbReference type="InterPro" id="IPR001239">
    <property type="entry name" value="Prot_inh_Kazal-m"/>
</dbReference>
<dbReference type="AlphaFoldDB" id="A0A8C5X694"/>
<dbReference type="PROSITE" id="PS51465">
    <property type="entry name" value="KAZAL_2"/>
    <property type="match status" value="1"/>
</dbReference>
<evidence type="ECO:0000256" key="4">
    <source>
        <dbReference type="ARBA" id="ARBA00022690"/>
    </source>
</evidence>
<keyword evidence="4" id="KW-0646">Protease inhibitor</keyword>
<keyword evidence="5" id="KW-0677">Repeat</keyword>
<evidence type="ECO:0000256" key="3">
    <source>
        <dbReference type="ARBA" id="ARBA00022525"/>
    </source>
</evidence>
<protein>
    <recommendedName>
        <fullName evidence="2">Ovomucoid</fullName>
    </recommendedName>
</protein>
<evidence type="ECO:0000256" key="7">
    <source>
        <dbReference type="ARBA" id="ARBA00023157"/>
    </source>
</evidence>
<proteinExistence type="predicted"/>
<evidence type="ECO:0000256" key="1">
    <source>
        <dbReference type="ARBA" id="ARBA00004613"/>
    </source>
</evidence>
<dbReference type="InterPro" id="IPR002350">
    <property type="entry name" value="Kazal_dom"/>
</dbReference>
<evidence type="ECO:0000256" key="5">
    <source>
        <dbReference type="ARBA" id="ARBA00022737"/>
    </source>
</evidence>
<comment type="subcellular location">
    <subcellularLocation>
        <location evidence="1">Secreted</location>
    </subcellularLocation>
</comment>
<keyword evidence="3" id="KW-0964">Secreted</keyword>
<dbReference type="Ensembl" id="ENSMCST00000014022.1">
    <property type="protein sequence ID" value="ENSMCSP00000013663.1"/>
    <property type="gene ID" value="ENSMCSG00000009683.1"/>
</dbReference>
<dbReference type="PRINTS" id="PR00290">
    <property type="entry name" value="KAZALINHBTR"/>
</dbReference>
<dbReference type="OrthoDB" id="126772at2759"/>
<keyword evidence="6" id="KW-0722">Serine protease inhibitor</keyword>
<keyword evidence="11" id="KW-1185">Reference proteome</keyword>
<keyword evidence="7" id="KW-1015">Disulfide bond</keyword>
<dbReference type="Pfam" id="PF00050">
    <property type="entry name" value="Kazal_1"/>
    <property type="match status" value="1"/>
</dbReference>
<feature type="domain" description="Kazal-like" evidence="9">
    <location>
        <begin position="10"/>
        <end position="58"/>
    </location>
</feature>
<keyword evidence="8" id="KW-0325">Glycoprotein</keyword>
<sequence length="83" mass="9306">RPGPAANRGSLPTPDCSKYGAYTCPRDYHPVCGTDGETYGNECVLCCLKIKRKTACYLREGILFFNNSIIFKNNLKRQRISIS</sequence>
<evidence type="ECO:0000256" key="8">
    <source>
        <dbReference type="ARBA" id="ARBA00023180"/>
    </source>
</evidence>
<dbReference type="PANTHER" id="PTHR47729">
    <property type="entry name" value="SERINE PEPTIDASE INHIBITOR, KAZAL TYPE 2, TANDEM DUPLICATE 1-RELATED"/>
    <property type="match status" value="1"/>
</dbReference>
<dbReference type="Proteomes" id="UP000694560">
    <property type="component" value="Unplaced"/>
</dbReference>